<evidence type="ECO:0000256" key="8">
    <source>
        <dbReference type="ARBA" id="ARBA00038436"/>
    </source>
</evidence>
<evidence type="ECO:0000256" key="3">
    <source>
        <dbReference type="ARBA" id="ARBA00022475"/>
    </source>
</evidence>
<evidence type="ECO:0000313" key="12">
    <source>
        <dbReference type="Proteomes" id="UP000269198"/>
    </source>
</evidence>
<evidence type="ECO:0000256" key="5">
    <source>
        <dbReference type="ARBA" id="ARBA00022692"/>
    </source>
</evidence>
<feature type="transmembrane region" description="Helical" evidence="9">
    <location>
        <begin position="135"/>
        <end position="159"/>
    </location>
</feature>
<name>A0A3N0EFC2_9ACTN</name>
<evidence type="ECO:0000256" key="6">
    <source>
        <dbReference type="ARBA" id="ARBA00022989"/>
    </source>
</evidence>
<dbReference type="PANTHER" id="PTHR35011">
    <property type="entry name" value="2,3-DIKETO-L-GULONATE TRAP TRANSPORTER SMALL PERMEASE PROTEIN YIAM"/>
    <property type="match status" value="1"/>
</dbReference>
<keyword evidence="12" id="KW-1185">Reference proteome</keyword>
<comment type="caution">
    <text evidence="11">The sequence shown here is derived from an EMBL/GenBank/DDBJ whole genome shotgun (WGS) entry which is preliminary data.</text>
</comment>
<dbReference type="Pfam" id="PF04290">
    <property type="entry name" value="DctQ"/>
    <property type="match status" value="1"/>
</dbReference>
<keyword evidence="7 9" id="KW-0472">Membrane</keyword>
<dbReference type="GO" id="GO:0005886">
    <property type="term" value="C:plasma membrane"/>
    <property type="evidence" value="ECO:0007669"/>
    <property type="project" value="UniProtKB-SubCell"/>
</dbReference>
<feature type="transmembrane region" description="Helical" evidence="9">
    <location>
        <begin position="90"/>
        <end position="115"/>
    </location>
</feature>
<evidence type="ECO:0000313" key="11">
    <source>
        <dbReference type="EMBL" id="RNL86568.1"/>
    </source>
</evidence>
<gene>
    <name evidence="11" type="ORF">EFW17_05070</name>
</gene>
<dbReference type="AlphaFoldDB" id="A0A3N0EFC2"/>
<evidence type="ECO:0000256" key="7">
    <source>
        <dbReference type="ARBA" id="ARBA00023136"/>
    </source>
</evidence>
<comment type="subcellular location">
    <subcellularLocation>
        <location evidence="1">Cell inner membrane</location>
        <topology evidence="1">Multi-pass membrane protein</topology>
    </subcellularLocation>
</comment>
<sequence length="185" mass="19765">MPRSRFLRGVDWLSGLAGYVSGILIITSMLVICYGVALRYLLGASTIWQTELSIYLLMFAAFVGGAYGLRHGDHVRITLVVKNLPGRLQIGARLLAAALGLVLVLTIAGISGFMWWEAVETGARSGTAWNPPLAYPYAILPVGMALIGLQYLSVVAGLFRALREGELGDTAPDQPDEPVEGGPGH</sequence>
<organism evidence="11 12">
    <name type="scientific">Halostreptopolyspora alba</name>
    <dbReference type="NCBI Taxonomy" id="2487137"/>
    <lineage>
        <taxon>Bacteria</taxon>
        <taxon>Bacillati</taxon>
        <taxon>Actinomycetota</taxon>
        <taxon>Actinomycetes</taxon>
        <taxon>Streptosporangiales</taxon>
        <taxon>Nocardiopsidaceae</taxon>
        <taxon>Halostreptopolyspora</taxon>
    </lineage>
</organism>
<evidence type="ECO:0000256" key="9">
    <source>
        <dbReference type="SAM" id="Phobius"/>
    </source>
</evidence>
<dbReference type="PANTHER" id="PTHR35011:SF10">
    <property type="entry name" value="TRAP TRANSPORTER SMALL PERMEASE PROTEIN"/>
    <property type="match status" value="1"/>
</dbReference>
<reference evidence="11 12" key="1">
    <citation type="submission" date="2018-11" db="EMBL/GenBank/DDBJ databases">
        <title>The genome draft of YIM 96095.</title>
        <authorList>
            <person name="Tang S.-K."/>
            <person name="Chunyu W.-X."/>
            <person name="Feng Y.-Z."/>
        </authorList>
    </citation>
    <scope>NUCLEOTIDE SEQUENCE [LARGE SCALE GENOMIC DNA]</scope>
    <source>
        <strain evidence="11 12">YIM 96095</strain>
    </source>
</reference>
<dbReference type="RefSeq" id="WP_123200093.1">
    <property type="nucleotide sequence ID" value="NZ_RJMB01000003.1"/>
</dbReference>
<feature type="transmembrane region" description="Helical" evidence="9">
    <location>
        <begin position="52"/>
        <end position="69"/>
    </location>
</feature>
<feature type="domain" description="Tripartite ATP-independent periplasmic transporters DctQ component" evidence="10">
    <location>
        <begin position="29"/>
        <end position="160"/>
    </location>
</feature>
<keyword evidence="6 9" id="KW-1133">Transmembrane helix</keyword>
<evidence type="ECO:0000256" key="1">
    <source>
        <dbReference type="ARBA" id="ARBA00004429"/>
    </source>
</evidence>
<dbReference type="EMBL" id="RJMB01000003">
    <property type="protein sequence ID" value="RNL86568.1"/>
    <property type="molecule type" value="Genomic_DNA"/>
</dbReference>
<comment type="similarity">
    <text evidence="8">Belongs to the TRAP transporter small permease family.</text>
</comment>
<dbReference type="InterPro" id="IPR007387">
    <property type="entry name" value="TRAP_DctQ"/>
</dbReference>
<keyword evidence="2" id="KW-0813">Transport</keyword>
<dbReference type="OrthoDB" id="9794346at2"/>
<keyword evidence="3" id="KW-1003">Cell membrane</keyword>
<proteinExistence type="inferred from homology"/>
<dbReference type="GO" id="GO:0015740">
    <property type="term" value="P:C4-dicarboxylate transport"/>
    <property type="evidence" value="ECO:0007669"/>
    <property type="project" value="TreeGrafter"/>
</dbReference>
<feature type="transmembrane region" description="Helical" evidence="9">
    <location>
        <begin position="12"/>
        <end position="40"/>
    </location>
</feature>
<protein>
    <submittedName>
        <fullName evidence="11">TRAP transporter small permease</fullName>
    </submittedName>
</protein>
<dbReference type="Proteomes" id="UP000269198">
    <property type="component" value="Unassembled WGS sequence"/>
</dbReference>
<evidence type="ECO:0000259" key="10">
    <source>
        <dbReference type="Pfam" id="PF04290"/>
    </source>
</evidence>
<evidence type="ECO:0000256" key="2">
    <source>
        <dbReference type="ARBA" id="ARBA00022448"/>
    </source>
</evidence>
<accession>A0A3N0EFC2</accession>
<evidence type="ECO:0000256" key="4">
    <source>
        <dbReference type="ARBA" id="ARBA00022519"/>
    </source>
</evidence>
<dbReference type="GO" id="GO:0022857">
    <property type="term" value="F:transmembrane transporter activity"/>
    <property type="evidence" value="ECO:0007669"/>
    <property type="project" value="TreeGrafter"/>
</dbReference>
<dbReference type="InterPro" id="IPR055348">
    <property type="entry name" value="DctQ"/>
</dbReference>
<keyword evidence="4" id="KW-0997">Cell inner membrane</keyword>
<keyword evidence="5 9" id="KW-0812">Transmembrane</keyword>